<dbReference type="AlphaFoldDB" id="A0A0K1JFP4"/>
<protein>
    <recommendedName>
        <fullName evidence="1">uroporphyrinogen-III C-methyltransferase</fullName>
        <ecNumber evidence="1">2.1.1.107</ecNumber>
    </recommendedName>
</protein>
<evidence type="ECO:0000256" key="1">
    <source>
        <dbReference type="ARBA" id="ARBA00012162"/>
    </source>
</evidence>
<keyword evidence="2" id="KW-0489">Methyltransferase</keyword>
<dbReference type="InterPro" id="IPR050161">
    <property type="entry name" value="Siro_Cobalamin_biosynth"/>
</dbReference>
<dbReference type="GO" id="GO:0051287">
    <property type="term" value="F:NAD binding"/>
    <property type="evidence" value="ECO:0007669"/>
    <property type="project" value="InterPro"/>
</dbReference>
<feature type="domain" description="Tetrapyrrole methylase" evidence="7">
    <location>
        <begin position="152"/>
        <end position="357"/>
    </location>
</feature>
<evidence type="ECO:0000313" key="8">
    <source>
        <dbReference type="EMBL" id="AKU15529.1"/>
    </source>
</evidence>
<evidence type="ECO:0000313" key="9">
    <source>
        <dbReference type="Proteomes" id="UP000066480"/>
    </source>
</evidence>
<dbReference type="InterPro" id="IPR014776">
    <property type="entry name" value="4pyrrole_Mease_sub2"/>
</dbReference>
<feature type="active site" description="Proton donor" evidence="6">
    <location>
        <position position="205"/>
    </location>
</feature>
<dbReference type="RefSeq" id="WP_052590452.1">
    <property type="nucleotide sequence ID" value="NZ_CP011112.1"/>
</dbReference>
<name>A0A0K1JFP4_9MICO</name>
<dbReference type="Gene3D" id="3.40.1010.10">
    <property type="entry name" value="Cobalt-precorrin-4 Transmethylase, Domain 1"/>
    <property type="match status" value="1"/>
</dbReference>
<dbReference type="InterPro" id="IPR000878">
    <property type="entry name" value="4pyrrol_Mease"/>
</dbReference>
<dbReference type="PANTHER" id="PTHR45790">
    <property type="entry name" value="SIROHEME SYNTHASE-RELATED"/>
    <property type="match status" value="1"/>
</dbReference>
<keyword evidence="4" id="KW-0949">S-adenosyl-L-methionine</keyword>
<dbReference type="InterPro" id="IPR012409">
    <property type="entry name" value="Sirohaem_synth"/>
</dbReference>
<dbReference type="PANTHER" id="PTHR45790:SF3">
    <property type="entry name" value="S-ADENOSYL-L-METHIONINE-DEPENDENT UROPORPHYRINOGEN III METHYLTRANSFERASE, CHLOROPLASTIC"/>
    <property type="match status" value="1"/>
</dbReference>
<dbReference type="GO" id="GO:0019354">
    <property type="term" value="P:siroheme biosynthetic process"/>
    <property type="evidence" value="ECO:0007669"/>
    <property type="project" value="InterPro"/>
</dbReference>
<dbReference type="EC" id="2.1.1.107" evidence="1"/>
<dbReference type="Pfam" id="PF13241">
    <property type="entry name" value="NAD_binding_7"/>
    <property type="match status" value="1"/>
</dbReference>
<organism evidence="8 9">
    <name type="scientific">Luteipulveratus mongoliensis</name>
    <dbReference type="NCBI Taxonomy" id="571913"/>
    <lineage>
        <taxon>Bacteria</taxon>
        <taxon>Bacillati</taxon>
        <taxon>Actinomycetota</taxon>
        <taxon>Actinomycetes</taxon>
        <taxon>Micrococcales</taxon>
        <taxon>Dermacoccaceae</taxon>
        <taxon>Luteipulveratus</taxon>
    </lineage>
</organism>
<dbReference type="Proteomes" id="UP000066480">
    <property type="component" value="Chromosome"/>
</dbReference>
<keyword evidence="5" id="KW-0627">Porphyrin biosynthesis</keyword>
<dbReference type="EMBL" id="CP011112">
    <property type="protein sequence ID" value="AKU15529.1"/>
    <property type="molecule type" value="Genomic_DNA"/>
</dbReference>
<proteinExistence type="predicted"/>
<dbReference type="FunFam" id="3.40.1010.10:FF:000001">
    <property type="entry name" value="Siroheme synthase"/>
    <property type="match status" value="1"/>
</dbReference>
<dbReference type="GO" id="GO:0032259">
    <property type="term" value="P:methylation"/>
    <property type="evidence" value="ECO:0007669"/>
    <property type="project" value="UniProtKB-KW"/>
</dbReference>
<evidence type="ECO:0000256" key="5">
    <source>
        <dbReference type="ARBA" id="ARBA00023244"/>
    </source>
</evidence>
<gene>
    <name evidence="8" type="ORF">VV02_06095</name>
</gene>
<dbReference type="InterPro" id="IPR014777">
    <property type="entry name" value="4pyrrole_Mease_sub1"/>
</dbReference>
<evidence type="ECO:0000256" key="3">
    <source>
        <dbReference type="ARBA" id="ARBA00022679"/>
    </source>
</evidence>
<dbReference type="InterPro" id="IPR006366">
    <property type="entry name" value="CobA/CysG_C"/>
</dbReference>
<sequence length="384" mass="41392">MHALDLTGRWVLVLGGGPTAEQRVRTLLAEGARVRLVAPHACEGVRDLAAHHDDVTWERRDVVRRDLTDVWLVSLQEVDSARDELVRTWCEADRIWCEGIDSRVVTTTDLDGYSIAVDGPDTELARQVLAQLTTALQEGDVALPARRTGQGKVVLVGGGPGSPELLTLRARRELARADVVVTDRLAPTEVLAELAQHIEVIDVGKTPYHHPIPQPEINRILVERAQRGQHVVRLKGGDPFVLGRGGEELLACRKAGVEVEVVPGVTSALAAPAAANIPVTHRGTATGFLVVSGHDEMETSMLAEWPGTILVLMGMSRLHELTSRLLRDGRPAETPAAVVHKAWTSEQRVVRGTLADIAERVTTAGVANPSVIVIGDVATVLDQA</sequence>
<dbReference type="GO" id="GO:0043115">
    <property type="term" value="F:precorrin-2 dehydrogenase activity"/>
    <property type="evidence" value="ECO:0007669"/>
    <property type="project" value="InterPro"/>
</dbReference>
<dbReference type="Gene3D" id="3.30.950.10">
    <property type="entry name" value="Methyltransferase, Cobalt-precorrin-4 Transmethylase, Domain 2"/>
    <property type="match status" value="1"/>
</dbReference>
<evidence type="ECO:0000256" key="4">
    <source>
        <dbReference type="ARBA" id="ARBA00022691"/>
    </source>
</evidence>
<dbReference type="Gene3D" id="3.40.50.720">
    <property type="entry name" value="NAD(P)-binding Rossmann-like Domain"/>
    <property type="match status" value="1"/>
</dbReference>
<accession>A0A0K1JFP4</accession>
<dbReference type="GO" id="GO:0004851">
    <property type="term" value="F:uroporphyrin-III C-methyltransferase activity"/>
    <property type="evidence" value="ECO:0007669"/>
    <property type="project" value="UniProtKB-EC"/>
</dbReference>
<keyword evidence="9" id="KW-1185">Reference proteome</keyword>
<dbReference type="OrthoDB" id="9815856at2"/>
<evidence type="ECO:0000259" key="7">
    <source>
        <dbReference type="Pfam" id="PF00590"/>
    </source>
</evidence>
<feature type="active site" description="Proton acceptor" evidence="6">
    <location>
        <position position="183"/>
    </location>
</feature>
<keyword evidence="3" id="KW-0808">Transferase</keyword>
<dbReference type="GO" id="GO:0009236">
    <property type="term" value="P:cobalamin biosynthetic process"/>
    <property type="evidence" value="ECO:0007669"/>
    <property type="project" value="InterPro"/>
</dbReference>
<dbReference type="SUPFAM" id="SSF53790">
    <property type="entry name" value="Tetrapyrrole methylase"/>
    <property type="match status" value="1"/>
</dbReference>
<dbReference type="PIRSF" id="PIRSF036426">
    <property type="entry name" value="Sirohaem_synth"/>
    <property type="match status" value="1"/>
</dbReference>
<dbReference type="NCBIfam" id="NF004790">
    <property type="entry name" value="PRK06136.1"/>
    <property type="match status" value="1"/>
</dbReference>
<reference evidence="8 9" key="1">
    <citation type="submission" date="2015-03" db="EMBL/GenBank/DDBJ databases">
        <title>Luteipulveratus halotolerans sp. nov., a novel actinobacterium (Dermacoccaceae) from Sarawak, Malaysia.</title>
        <authorList>
            <person name="Juboi H."/>
            <person name="Basik A."/>
            <person name="Shamsul S.S."/>
            <person name="Arnold P."/>
            <person name="Schmitt E.K."/>
            <person name="Sanglier J.-J."/>
            <person name="Yeo T."/>
        </authorList>
    </citation>
    <scope>NUCLEOTIDE SEQUENCE [LARGE SCALE GENOMIC DNA]</scope>
    <source>
        <strain evidence="8 9">MN07-A0370</strain>
    </source>
</reference>
<dbReference type="CDD" id="cd11642">
    <property type="entry name" value="SUMT"/>
    <property type="match status" value="1"/>
</dbReference>
<evidence type="ECO:0000256" key="2">
    <source>
        <dbReference type="ARBA" id="ARBA00022603"/>
    </source>
</evidence>
<evidence type="ECO:0000256" key="6">
    <source>
        <dbReference type="PIRSR" id="PIRSR036426-1"/>
    </source>
</evidence>
<dbReference type="GO" id="GO:0051266">
    <property type="term" value="F:sirohydrochlorin ferrochelatase activity"/>
    <property type="evidence" value="ECO:0007669"/>
    <property type="project" value="InterPro"/>
</dbReference>
<dbReference type="SUPFAM" id="SSF51735">
    <property type="entry name" value="NAD(P)-binding Rossmann-fold domains"/>
    <property type="match status" value="1"/>
</dbReference>
<dbReference type="NCBIfam" id="TIGR01469">
    <property type="entry name" value="cobA_cysG_Cterm"/>
    <property type="match status" value="1"/>
</dbReference>
<dbReference type="STRING" id="571913.VV02_06095"/>
<dbReference type="InterPro" id="IPR035996">
    <property type="entry name" value="4pyrrol_Methylase_sf"/>
</dbReference>
<dbReference type="InterPro" id="IPR036291">
    <property type="entry name" value="NAD(P)-bd_dom_sf"/>
</dbReference>
<dbReference type="Pfam" id="PF00590">
    <property type="entry name" value="TP_methylase"/>
    <property type="match status" value="1"/>
</dbReference>
<dbReference type="KEGG" id="lmoi:VV02_06095"/>